<organism evidence="1 2">
    <name type="scientific">Candidatus Flavonifractor merdipullorum</name>
    <dbReference type="NCBI Taxonomy" id="2838590"/>
    <lineage>
        <taxon>Bacteria</taxon>
        <taxon>Bacillati</taxon>
        <taxon>Bacillota</taxon>
        <taxon>Clostridia</taxon>
        <taxon>Eubacteriales</taxon>
        <taxon>Oscillospiraceae</taxon>
        <taxon>Flavonifractor</taxon>
    </lineage>
</organism>
<dbReference type="Gene3D" id="1.10.1200.10">
    <property type="entry name" value="ACP-like"/>
    <property type="match status" value="1"/>
</dbReference>
<dbReference type="SUPFAM" id="SSF47336">
    <property type="entry name" value="ACP-like"/>
    <property type="match status" value="1"/>
</dbReference>
<dbReference type="EMBL" id="DXGA01000046">
    <property type="protein sequence ID" value="HIW93324.1"/>
    <property type="molecule type" value="Genomic_DNA"/>
</dbReference>
<dbReference type="Proteomes" id="UP000824192">
    <property type="component" value="Unassembled WGS sequence"/>
</dbReference>
<evidence type="ECO:0000313" key="2">
    <source>
        <dbReference type="Proteomes" id="UP000824192"/>
    </source>
</evidence>
<proteinExistence type="predicted"/>
<dbReference type="AlphaFoldDB" id="A0A9D1RT80"/>
<reference evidence="1" key="1">
    <citation type="journal article" date="2021" name="PeerJ">
        <title>Extensive microbial diversity within the chicken gut microbiome revealed by metagenomics and culture.</title>
        <authorList>
            <person name="Gilroy R."/>
            <person name="Ravi A."/>
            <person name="Getino M."/>
            <person name="Pursley I."/>
            <person name="Horton D.L."/>
            <person name="Alikhan N.F."/>
            <person name="Baker D."/>
            <person name="Gharbi K."/>
            <person name="Hall N."/>
            <person name="Watson M."/>
            <person name="Adriaenssens E.M."/>
            <person name="Foster-Nyarko E."/>
            <person name="Jarju S."/>
            <person name="Secka A."/>
            <person name="Antonio M."/>
            <person name="Oren A."/>
            <person name="Chaudhuri R.R."/>
            <person name="La Ragione R."/>
            <person name="Hildebrand F."/>
            <person name="Pallen M.J."/>
        </authorList>
    </citation>
    <scope>NUCLEOTIDE SEQUENCE</scope>
    <source>
        <strain evidence="1">ChiGjej6B6-1540</strain>
    </source>
</reference>
<name>A0A9D1RT80_9FIRM</name>
<gene>
    <name evidence="1" type="ORF">H9868_02155</name>
</gene>
<sequence length="78" mass="8982">MTNLEQYDKLFLTSFPVKRSDLPTLKYRGIKQWDSVGHMDLMSAMEEVFGINLSTLDVLDFSSYEKGKEILAKYGVEI</sequence>
<reference evidence="1" key="2">
    <citation type="submission" date="2021-04" db="EMBL/GenBank/DDBJ databases">
        <authorList>
            <person name="Gilroy R."/>
        </authorList>
    </citation>
    <scope>NUCLEOTIDE SEQUENCE</scope>
    <source>
        <strain evidence="1">ChiGjej6B6-1540</strain>
    </source>
</reference>
<comment type="caution">
    <text evidence="1">The sequence shown here is derived from an EMBL/GenBank/DDBJ whole genome shotgun (WGS) entry which is preliminary data.</text>
</comment>
<dbReference type="InterPro" id="IPR036736">
    <property type="entry name" value="ACP-like_sf"/>
</dbReference>
<evidence type="ECO:0000313" key="1">
    <source>
        <dbReference type="EMBL" id="HIW93324.1"/>
    </source>
</evidence>
<accession>A0A9D1RT80</accession>
<protein>
    <submittedName>
        <fullName evidence="1">Acyl carrier protein</fullName>
    </submittedName>
</protein>